<dbReference type="GO" id="GO:0006310">
    <property type="term" value="P:DNA recombination"/>
    <property type="evidence" value="ECO:0007669"/>
    <property type="project" value="UniProtKB-KW"/>
</dbReference>
<dbReference type="Pfam" id="PF00589">
    <property type="entry name" value="Phage_integrase"/>
    <property type="match status" value="1"/>
</dbReference>
<dbReference type="AlphaFoldDB" id="A0AA92R8F6"/>
<gene>
    <name evidence="7" type="ORF">JOS67_20830</name>
</gene>
<dbReference type="SUPFAM" id="SSF56349">
    <property type="entry name" value="DNA breaking-rejoining enzymes"/>
    <property type="match status" value="1"/>
</dbReference>
<dbReference type="InterPro" id="IPR011010">
    <property type="entry name" value="DNA_brk_join_enz"/>
</dbReference>
<dbReference type="Proteomes" id="UP000596337">
    <property type="component" value="Chromosome 2"/>
</dbReference>
<evidence type="ECO:0000313" key="8">
    <source>
        <dbReference type="Proteomes" id="UP000596337"/>
    </source>
</evidence>
<sequence length="435" mass="49058">MAYHSIGLEMNPTKKNEKSPRLKSRIKKARKGTRKSDISLNKDDYPLSSVAQAVCHELNTKALVVAESTLNGMKTHGRHIILNLGDKPLSELTIEDIDELKITLLTQGKKGKVINGCYTILRAVCAKACSSEQQKNDLMEKIKNLKVVNDAPFPFTEDEVRQLLLTDTDNEMAKDMASFAILTALRISELICTCWENIEFYTEDGIEKCRLYVDLAKPLNKYKVTKTEESERTIELSAEAAQLLRKLERLTGDKAPITIDVVQRDNITVKREKRRFVFFNEQTGHPWLNPKQFAKQFFTGFLKEAGVAHRGPNQLRHTGASIPFNRGVSVAWIAELLGHRDVSIVEKHYAKRNKVSLKKEQVKADRTIAELFKTGDSNSIVVPNGIVETKQAAQSIASDDKAFIQNLLELARAAKNDEHREQIYKIIDDTLKGGQ</sequence>
<dbReference type="Gene3D" id="1.10.443.10">
    <property type="entry name" value="Intergrase catalytic core"/>
    <property type="match status" value="1"/>
</dbReference>
<evidence type="ECO:0000256" key="1">
    <source>
        <dbReference type="ARBA" id="ARBA00008857"/>
    </source>
</evidence>
<evidence type="ECO:0000256" key="4">
    <source>
        <dbReference type="ARBA" id="ARBA00023172"/>
    </source>
</evidence>
<dbReference type="GO" id="GO:0015074">
    <property type="term" value="P:DNA integration"/>
    <property type="evidence" value="ECO:0007669"/>
    <property type="project" value="UniProtKB-KW"/>
</dbReference>
<feature type="region of interest" description="Disordered" evidence="5">
    <location>
        <begin position="1"/>
        <end position="40"/>
    </location>
</feature>
<dbReference type="CDD" id="cd01189">
    <property type="entry name" value="INT_ICEBs1_C_like"/>
    <property type="match status" value="1"/>
</dbReference>
<keyword evidence="3" id="KW-0238">DNA-binding</keyword>
<keyword evidence="4" id="KW-0233">DNA recombination</keyword>
<evidence type="ECO:0000256" key="2">
    <source>
        <dbReference type="ARBA" id="ARBA00022908"/>
    </source>
</evidence>
<dbReference type="PANTHER" id="PTHR30349">
    <property type="entry name" value="PHAGE INTEGRASE-RELATED"/>
    <property type="match status" value="1"/>
</dbReference>
<reference evidence="7 8" key="1">
    <citation type="submission" date="2021-01" db="EMBL/GenBank/DDBJ databases">
        <title>Characterization of a novel blaVMB-2- harboring plasmid in Vibrio diabolicus.</title>
        <authorList>
            <person name="Liu M."/>
        </authorList>
    </citation>
    <scope>NUCLEOTIDE SEQUENCE [LARGE SCALE GENOMIC DNA]</scope>
    <source>
        <strain evidence="7 8">SLV18</strain>
    </source>
</reference>
<feature type="domain" description="Tyr recombinase" evidence="6">
    <location>
        <begin position="150"/>
        <end position="362"/>
    </location>
</feature>
<evidence type="ECO:0000313" key="7">
    <source>
        <dbReference type="EMBL" id="QRG84607.1"/>
    </source>
</evidence>
<proteinExistence type="inferred from homology"/>
<dbReference type="RefSeq" id="WP_203347342.1">
    <property type="nucleotide sequence ID" value="NZ_CP069197.1"/>
</dbReference>
<dbReference type="PANTHER" id="PTHR30349:SF41">
    <property type="entry name" value="INTEGRASE_RECOMBINASE PROTEIN MJ0367-RELATED"/>
    <property type="match status" value="1"/>
</dbReference>
<dbReference type="PROSITE" id="PS51898">
    <property type="entry name" value="TYR_RECOMBINASE"/>
    <property type="match status" value="1"/>
</dbReference>
<dbReference type="GO" id="GO:0003677">
    <property type="term" value="F:DNA binding"/>
    <property type="evidence" value="ECO:0007669"/>
    <property type="project" value="UniProtKB-KW"/>
</dbReference>
<organism evidence="7 8">
    <name type="scientific">Vibrio diabolicus</name>
    <dbReference type="NCBI Taxonomy" id="50719"/>
    <lineage>
        <taxon>Bacteria</taxon>
        <taxon>Pseudomonadati</taxon>
        <taxon>Pseudomonadota</taxon>
        <taxon>Gammaproteobacteria</taxon>
        <taxon>Vibrionales</taxon>
        <taxon>Vibrionaceae</taxon>
        <taxon>Vibrio</taxon>
        <taxon>Vibrio diabolicus subgroup</taxon>
    </lineage>
</organism>
<accession>A0AA92R8F6</accession>
<dbReference type="InterPro" id="IPR050090">
    <property type="entry name" value="Tyrosine_recombinase_XerCD"/>
</dbReference>
<protein>
    <submittedName>
        <fullName evidence="7">Site-specific integrase</fullName>
    </submittedName>
</protein>
<dbReference type="InterPro" id="IPR002104">
    <property type="entry name" value="Integrase_catalytic"/>
</dbReference>
<dbReference type="EMBL" id="CP069197">
    <property type="protein sequence ID" value="QRG84607.1"/>
    <property type="molecule type" value="Genomic_DNA"/>
</dbReference>
<dbReference type="InterPro" id="IPR013762">
    <property type="entry name" value="Integrase-like_cat_sf"/>
</dbReference>
<feature type="compositionally biased region" description="Basic residues" evidence="5">
    <location>
        <begin position="21"/>
        <end position="33"/>
    </location>
</feature>
<name>A0AA92R8F6_9VIBR</name>
<dbReference type="Gene3D" id="1.10.150.130">
    <property type="match status" value="1"/>
</dbReference>
<evidence type="ECO:0000256" key="5">
    <source>
        <dbReference type="SAM" id="MobiDB-lite"/>
    </source>
</evidence>
<evidence type="ECO:0000259" key="6">
    <source>
        <dbReference type="PROSITE" id="PS51898"/>
    </source>
</evidence>
<comment type="similarity">
    <text evidence="1">Belongs to the 'phage' integrase family.</text>
</comment>
<evidence type="ECO:0000256" key="3">
    <source>
        <dbReference type="ARBA" id="ARBA00023125"/>
    </source>
</evidence>
<keyword evidence="2" id="KW-0229">DNA integration</keyword>
<dbReference type="InterPro" id="IPR010998">
    <property type="entry name" value="Integrase_recombinase_N"/>
</dbReference>